<dbReference type="Gramene" id="OBART12G09260.1">
    <property type="protein sequence ID" value="OBART12G09260.1"/>
    <property type="gene ID" value="OBART12G09260"/>
</dbReference>
<dbReference type="HOGENOM" id="CLU_1172218_0_0_1"/>
<reference evidence="2" key="1">
    <citation type="journal article" date="2009" name="Rice">
        <title>De Novo Next Generation Sequencing of Plant Genomes.</title>
        <authorList>
            <person name="Rounsley S."/>
            <person name="Marri P.R."/>
            <person name="Yu Y."/>
            <person name="He R."/>
            <person name="Sisneros N."/>
            <person name="Goicoechea J.L."/>
            <person name="Lee S.J."/>
            <person name="Angelova A."/>
            <person name="Kudrna D."/>
            <person name="Luo M."/>
            <person name="Affourtit J."/>
            <person name="Desany B."/>
            <person name="Knight J."/>
            <person name="Niazi F."/>
            <person name="Egholm M."/>
            <person name="Wing R.A."/>
        </authorList>
    </citation>
    <scope>NUCLEOTIDE SEQUENCE [LARGE SCALE GENOMIC DNA]</scope>
    <source>
        <strain evidence="2">cv. IRGC 105608</strain>
    </source>
</reference>
<protein>
    <submittedName>
        <fullName evidence="2">Uncharacterized protein</fullName>
    </submittedName>
</protein>
<evidence type="ECO:0000256" key="1">
    <source>
        <dbReference type="SAM" id="MobiDB-lite"/>
    </source>
</evidence>
<dbReference type="AlphaFoldDB" id="A0A0D3HTJ6"/>
<evidence type="ECO:0000313" key="2">
    <source>
        <dbReference type="EnsemblPlants" id="OBART12G09260.1"/>
    </source>
</evidence>
<evidence type="ECO:0000313" key="3">
    <source>
        <dbReference type="Proteomes" id="UP000026960"/>
    </source>
</evidence>
<dbReference type="PaxDb" id="65489-OBART12G09260.1"/>
<sequence length="237" mass="26462">MARWRPESARLRRRGLTTEWRDGKVRWRATRCGRNRGSRRLVTVAGVQLPVFLVQRLPAPTNSSNDNASTSSAHPATHTGREAPQRRRSPAHQVFRFNALARHDYLFGRVAREGGKLTVGYGAALPSSLNRGRRNGNARVIRWRQERRRRPVVTAAGGRRRVTPYGDAGVSWRPLTLNSRWRLARRRYDAGAHGGAALARVFGGSVGGGPTRRGATRYGTRARPVRCTSRKGRCAAR</sequence>
<proteinExistence type="predicted"/>
<organism evidence="2">
    <name type="scientific">Oryza barthii</name>
    <dbReference type="NCBI Taxonomy" id="65489"/>
    <lineage>
        <taxon>Eukaryota</taxon>
        <taxon>Viridiplantae</taxon>
        <taxon>Streptophyta</taxon>
        <taxon>Embryophyta</taxon>
        <taxon>Tracheophyta</taxon>
        <taxon>Spermatophyta</taxon>
        <taxon>Magnoliopsida</taxon>
        <taxon>Liliopsida</taxon>
        <taxon>Poales</taxon>
        <taxon>Poaceae</taxon>
        <taxon>BOP clade</taxon>
        <taxon>Oryzoideae</taxon>
        <taxon>Oryzeae</taxon>
        <taxon>Oryzinae</taxon>
        <taxon>Oryza</taxon>
    </lineage>
</organism>
<dbReference type="Proteomes" id="UP000026960">
    <property type="component" value="Chromosome 12"/>
</dbReference>
<dbReference type="EnsemblPlants" id="OBART12G09260.1">
    <property type="protein sequence ID" value="OBART12G09260.1"/>
    <property type="gene ID" value="OBART12G09260"/>
</dbReference>
<reference evidence="2" key="2">
    <citation type="submission" date="2015-03" db="UniProtKB">
        <authorList>
            <consortium name="EnsemblPlants"/>
        </authorList>
    </citation>
    <scope>IDENTIFICATION</scope>
</reference>
<name>A0A0D3HTJ6_9ORYZ</name>
<feature type="region of interest" description="Disordered" evidence="1">
    <location>
        <begin position="58"/>
        <end position="91"/>
    </location>
</feature>
<accession>A0A0D3HTJ6</accession>
<keyword evidence="3" id="KW-1185">Reference proteome</keyword>
<feature type="compositionally biased region" description="Low complexity" evidence="1">
    <location>
        <begin position="58"/>
        <end position="73"/>
    </location>
</feature>